<dbReference type="GO" id="GO:0004622">
    <property type="term" value="F:phosphatidylcholine lysophospholipase activity"/>
    <property type="evidence" value="ECO:0007669"/>
    <property type="project" value="TreeGrafter"/>
</dbReference>
<dbReference type="RefSeq" id="WP_291672569.1">
    <property type="nucleotide sequence ID" value="NZ_CACRTV010000043.1"/>
</dbReference>
<dbReference type="InterPro" id="IPR013830">
    <property type="entry name" value="SGNH_hydro"/>
</dbReference>
<feature type="domain" description="SGNH hydrolase-type esterase" evidence="1">
    <location>
        <begin position="39"/>
        <end position="210"/>
    </location>
</feature>
<keyword evidence="2" id="KW-0378">Hydrolase</keyword>
<dbReference type="InterPro" id="IPR051532">
    <property type="entry name" value="Ester_Hydrolysis_Enzymes"/>
</dbReference>
<sequence>MFVKPGYFSQTSHADLRRDEYDLKNEIILTNNVEVDYLFIGDSIIARWELESYYKDLGIVINRGIGGDNSHYLTMRLEADAIQLKPKNLVLLIGVNDTMFLGTKYVLVDTSYEVLRERIIKNTKDIVERALENNISIYVGAILPTNMKNDIFLKERNTMIKEVNKEIKEFCTLMSIKYIDYHKAFVDDDGLTLKDGYCNDGVHPNVKGYNLMNKILREAL</sequence>
<evidence type="ECO:0000259" key="1">
    <source>
        <dbReference type="Pfam" id="PF13472"/>
    </source>
</evidence>
<dbReference type="Gene3D" id="3.40.50.1110">
    <property type="entry name" value="SGNH hydrolase"/>
    <property type="match status" value="1"/>
</dbReference>
<reference evidence="2" key="1">
    <citation type="submission" date="2019-11" db="EMBL/GenBank/DDBJ databases">
        <authorList>
            <person name="Feng L."/>
        </authorList>
    </citation>
    <scope>NUCLEOTIDE SEQUENCE</scope>
    <source>
        <strain evidence="2">CParaputrificumLFYP93</strain>
    </source>
</reference>
<accession>A0A6N3D1S5</accession>
<dbReference type="SUPFAM" id="SSF52266">
    <property type="entry name" value="SGNH hydrolase"/>
    <property type="match status" value="1"/>
</dbReference>
<proteinExistence type="predicted"/>
<dbReference type="PANTHER" id="PTHR30383:SF5">
    <property type="entry name" value="SGNH HYDROLASE-TYPE ESTERASE DOMAIN-CONTAINING PROTEIN"/>
    <property type="match status" value="1"/>
</dbReference>
<evidence type="ECO:0000313" key="2">
    <source>
        <dbReference type="EMBL" id="VYU19647.1"/>
    </source>
</evidence>
<name>A0A6N3D1S5_9CLOT</name>
<dbReference type="Pfam" id="PF13472">
    <property type="entry name" value="Lipase_GDSL_2"/>
    <property type="match status" value="1"/>
</dbReference>
<dbReference type="AlphaFoldDB" id="A0A6N3D1S5"/>
<organism evidence="2">
    <name type="scientific">Clostridium paraputrificum</name>
    <dbReference type="NCBI Taxonomy" id="29363"/>
    <lineage>
        <taxon>Bacteria</taxon>
        <taxon>Bacillati</taxon>
        <taxon>Bacillota</taxon>
        <taxon>Clostridia</taxon>
        <taxon>Eubacteriales</taxon>
        <taxon>Clostridiaceae</taxon>
        <taxon>Clostridium</taxon>
    </lineage>
</organism>
<dbReference type="PANTHER" id="PTHR30383">
    <property type="entry name" value="THIOESTERASE 1/PROTEASE 1/LYSOPHOSPHOLIPASE L1"/>
    <property type="match status" value="1"/>
</dbReference>
<dbReference type="InterPro" id="IPR036514">
    <property type="entry name" value="SGNH_hydro_sf"/>
</dbReference>
<gene>
    <name evidence="2" type="ORF">CPLFYP93_01623</name>
</gene>
<protein>
    <submittedName>
        <fullName evidence="2">GDSL-like Lipase/Acylhydrolase</fullName>
    </submittedName>
</protein>
<dbReference type="EMBL" id="CACRTV010000043">
    <property type="protein sequence ID" value="VYU19647.1"/>
    <property type="molecule type" value="Genomic_DNA"/>
</dbReference>